<dbReference type="PANTHER" id="PTHR37984:SF15">
    <property type="entry name" value="INTEGRASE CATALYTIC DOMAIN-CONTAINING PROTEIN"/>
    <property type="match status" value="1"/>
</dbReference>
<name>A0A0V1F2R5_TRIPS</name>
<organism evidence="2 3">
    <name type="scientific">Trichinella pseudospiralis</name>
    <name type="common">Parasitic roundworm</name>
    <dbReference type="NCBI Taxonomy" id="6337"/>
    <lineage>
        <taxon>Eukaryota</taxon>
        <taxon>Metazoa</taxon>
        <taxon>Ecdysozoa</taxon>
        <taxon>Nematoda</taxon>
        <taxon>Enoplea</taxon>
        <taxon>Dorylaimia</taxon>
        <taxon>Trichinellida</taxon>
        <taxon>Trichinellidae</taxon>
        <taxon>Trichinella</taxon>
    </lineage>
</organism>
<comment type="caution">
    <text evidence="2">The sequence shown here is derived from an EMBL/GenBank/DDBJ whole genome shotgun (WGS) entry which is preliminary data.</text>
</comment>
<sequence length="439" mass="48392">MLQQWTEVVFSTSNQSGHLPSDRCLTVSHQIIHGRWSRPKQHCSDRLFSPASPALANMLKGLRRGSAPGQAAFVTGASFLENQGDKVAIKSSQMLCRLRAVNSFLPFGGSATSRWTEVRDYKRHIHCPILDLFDSSGSGDSRLSWLALTNGSKMLQNVLDYLPNNRVPHRPVVDEIYSSPSGPPPGFYVDELRDVSKILVSVDCRLELIQKEFKQQIPAIELWQKQTGERMNRTLLDMLAKASIDHPEDWDVYLDRALLAYRTSVHCTTGATPSRVLFDRELRLPVDLMYGVPTDAQVRSAGGVRAAPAQRFGAGVRGGPKESLLEAWKDRKAYGPVYESGDQVWMQLPTKTKLGAYWDGPYTSSNLFLNSSKESSLVCPAGGSLPASPAIRRNPSPNEKQGAGDSSHLGTPMASFPGQAPIVTGRYLEQALSDAHEME</sequence>
<dbReference type="AlphaFoldDB" id="A0A0V1F2R5"/>
<dbReference type="InterPro" id="IPR036397">
    <property type="entry name" value="RNaseH_sf"/>
</dbReference>
<dbReference type="PANTHER" id="PTHR37984">
    <property type="entry name" value="PROTEIN CBG26694"/>
    <property type="match status" value="1"/>
</dbReference>
<evidence type="ECO:0000313" key="2">
    <source>
        <dbReference type="EMBL" id="KRY80085.1"/>
    </source>
</evidence>
<dbReference type="EMBL" id="JYDR01000001">
    <property type="protein sequence ID" value="KRY80085.1"/>
    <property type="molecule type" value="Genomic_DNA"/>
</dbReference>
<gene>
    <name evidence="2" type="ORF">T4A_13301</name>
</gene>
<evidence type="ECO:0008006" key="4">
    <source>
        <dbReference type="Google" id="ProtNLM"/>
    </source>
</evidence>
<protein>
    <recommendedName>
        <fullName evidence="4">Integrase catalytic domain-containing protein</fullName>
    </recommendedName>
</protein>
<dbReference type="Gene3D" id="3.30.420.10">
    <property type="entry name" value="Ribonuclease H-like superfamily/Ribonuclease H"/>
    <property type="match status" value="1"/>
</dbReference>
<feature type="region of interest" description="Disordered" evidence="1">
    <location>
        <begin position="387"/>
        <end position="421"/>
    </location>
</feature>
<reference evidence="2 3" key="1">
    <citation type="submission" date="2015-01" db="EMBL/GenBank/DDBJ databases">
        <title>Evolution of Trichinella species and genotypes.</title>
        <authorList>
            <person name="Korhonen P.K."/>
            <person name="Edoardo P."/>
            <person name="Giuseppe L.R."/>
            <person name="Gasser R.B."/>
        </authorList>
    </citation>
    <scope>NUCLEOTIDE SEQUENCE [LARGE SCALE GENOMIC DNA]</scope>
    <source>
        <strain evidence="2">ISS13</strain>
    </source>
</reference>
<evidence type="ECO:0000313" key="3">
    <source>
        <dbReference type="Proteomes" id="UP000054632"/>
    </source>
</evidence>
<dbReference type="GO" id="GO:0003676">
    <property type="term" value="F:nucleic acid binding"/>
    <property type="evidence" value="ECO:0007669"/>
    <property type="project" value="InterPro"/>
</dbReference>
<dbReference type="InterPro" id="IPR050951">
    <property type="entry name" value="Retrovirus_Pol_polyprotein"/>
</dbReference>
<dbReference type="InterPro" id="IPR012337">
    <property type="entry name" value="RNaseH-like_sf"/>
</dbReference>
<evidence type="ECO:0000256" key="1">
    <source>
        <dbReference type="SAM" id="MobiDB-lite"/>
    </source>
</evidence>
<dbReference type="SUPFAM" id="SSF53098">
    <property type="entry name" value="Ribonuclease H-like"/>
    <property type="match status" value="1"/>
</dbReference>
<accession>A0A0V1F2R5</accession>
<proteinExistence type="predicted"/>
<dbReference type="Proteomes" id="UP000054632">
    <property type="component" value="Unassembled WGS sequence"/>
</dbReference>